<evidence type="ECO:0000256" key="1">
    <source>
        <dbReference type="SAM" id="MobiDB-lite"/>
    </source>
</evidence>
<dbReference type="RefSeq" id="WP_196197524.1">
    <property type="nucleotide sequence ID" value="NZ_JADPRT010000016.1"/>
</dbReference>
<sequence>MSTATPEPTVQGTRIGRALGQEVGSSSWSGGGSPAGPSGGPAGATTAGPPGGPAGATTAGPPGGPAAAELSTPRFGSAALRDSPNFDDEIDQALSGTGLSREEYDGLRLTPTHELTDDQLQQVAEVRNAIGIQDGQIVTKVVDREVAEGYLANDHELFGGNFDPTTFGNSIARGTDIADLATPAQLRDGLSLDDRGQGWTPVAEDAEEAYQLRFPAPKGLGDSAEPSYGAVGDAEADASLQDRADSVARIATGRRGARGSVMEDPFTGTGYTAAGVPEWLLPRGTPLPSRAEMWKMTRDGRETMVGYYNRGVWTRVDGVRADDAGSDGPSSGPSGGPDSSLDG</sequence>
<organism evidence="2 3">
    <name type="scientific">Streptacidiphilus fuscans</name>
    <dbReference type="NCBI Taxonomy" id="2789292"/>
    <lineage>
        <taxon>Bacteria</taxon>
        <taxon>Bacillati</taxon>
        <taxon>Actinomycetota</taxon>
        <taxon>Actinomycetes</taxon>
        <taxon>Kitasatosporales</taxon>
        <taxon>Streptomycetaceae</taxon>
        <taxon>Streptacidiphilus</taxon>
    </lineage>
</organism>
<dbReference type="AlphaFoldDB" id="A0A931FHZ2"/>
<feature type="compositionally biased region" description="Gly residues" evidence="1">
    <location>
        <begin position="29"/>
        <end position="42"/>
    </location>
</feature>
<feature type="compositionally biased region" description="Low complexity" evidence="1">
    <location>
        <begin position="326"/>
        <end position="343"/>
    </location>
</feature>
<evidence type="ECO:0000313" key="3">
    <source>
        <dbReference type="Proteomes" id="UP000657385"/>
    </source>
</evidence>
<dbReference type="Proteomes" id="UP000657385">
    <property type="component" value="Unassembled WGS sequence"/>
</dbReference>
<feature type="compositionally biased region" description="Low complexity" evidence="1">
    <location>
        <begin position="55"/>
        <end position="68"/>
    </location>
</feature>
<feature type="region of interest" description="Disordered" evidence="1">
    <location>
        <begin position="1"/>
        <end position="99"/>
    </location>
</feature>
<reference evidence="2" key="1">
    <citation type="submission" date="2020-11" db="EMBL/GenBank/DDBJ databases">
        <title>Isolation and identification of active actinomycetes.</title>
        <authorList>
            <person name="Yu B."/>
        </authorList>
    </citation>
    <scope>NUCLEOTIDE SEQUENCE</scope>
    <source>
        <strain evidence="2">NEAU-YB345</strain>
    </source>
</reference>
<protein>
    <submittedName>
        <fullName evidence="2">Uncharacterized protein</fullName>
    </submittedName>
</protein>
<evidence type="ECO:0000313" key="2">
    <source>
        <dbReference type="EMBL" id="MBF9072351.1"/>
    </source>
</evidence>
<name>A0A931FHZ2_9ACTN</name>
<proteinExistence type="predicted"/>
<accession>A0A931FHZ2</accession>
<gene>
    <name evidence="2" type="ORF">I2501_30435</name>
</gene>
<keyword evidence="3" id="KW-1185">Reference proteome</keyword>
<dbReference type="EMBL" id="JADPRT010000016">
    <property type="protein sequence ID" value="MBF9072351.1"/>
    <property type="molecule type" value="Genomic_DNA"/>
</dbReference>
<feature type="region of interest" description="Disordered" evidence="1">
    <location>
        <begin position="319"/>
        <end position="343"/>
    </location>
</feature>
<comment type="caution">
    <text evidence="2">The sequence shown here is derived from an EMBL/GenBank/DDBJ whole genome shotgun (WGS) entry which is preliminary data.</text>
</comment>
<feature type="compositionally biased region" description="Polar residues" evidence="1">
    <location>
        <begin position="1"/>
        <end position="12"/>
    </location>
</feature>